<keyword evidence="4" id="KW-1185">Reference proteome</keyword>
<gene>
    <name evidence="3" type="ORF">PPERSA_08865</name>
</gene>
<feature type="region of interest" description="Disordered" evidence="2">
    <location>
        <begin position="529"/>
        <end position="550"/>
    </location>
</feature>
<name>A0A0V0R3T2_PSEPJ</name>
<organism evidence="3 4">
    <name type="scientific">Pseudocohnilembus persalinus</name>
    <name type="common">Ciliate</name>
    <dbReference type="NCBI Taxonomy" id="266149"/>
    <lineage>
        <taxon>Eukaryota</taxon>
        <taxon>Sar</taxon>
        <taxon>Alveolata</taxon>
        <taxon>Ciliophora</taxon>
        <taxon>Intramacronucleata</taxon>
        <taxon>Oligohymenophorea</taxon>
        <taxon>Scuticociliatia</taxon>
        <taxon>Philasterida</taxon>
        <taxon>Pseudocohnilembidae</taxon>
        <taxon>Pseudocohnilembus</taxon>
    </lineage>
</organism>
<comment type="caution">
    <text evidence="3">The sequence shown here is derived from an EMBL/GenBank/DDBJ whole genome shotgun (WGS) entry which is preliminary data.</text>
</comment>
<keyword evidence="1" id="KW-0175">Coiled coil</keyword>
<evidence type="ECO:0000313" key="4">
    <source>
        <dbReference type="Proteomes" id="UP000054937"/>
    </source>
</evidence>
<sequence>MLLQNQEQNNFQYTNAYKHSNKPDYRILWQEPDFSKMEKKLVPIQIKKQWRSQSYQMEQKNQQNKCDNKNQFFNSFIKKQIKSNKNQILSNFQNNQQTENSLQQKKYPYKNENFRTNTIQYHKNGYNCENNNNKNNQKNQILYQNISRAQTSGNQLRQNNNLLYNGNQHQSEKKDKFYQNINQNQNQFITDNHINFVDSNSNNNQNILRKSILDTTNNQEEEYLQLQKKYHPQQQYAKKDKENFGHAYDSQNQINNIKTNKLNRYFQNQSLSKTESSQKYFSIKYIGLHNDALGILTRKQSFLYRPESPLRSKTVKSSQQNNRLKSGKNLKLNAIDIQNQNKAQQFQYIQKQNASDNIRNKNVKKNDYNKNNKIQLYNINNKVDTSQQNKYHIEYQQSKNSIDSAERNSFLKNVYSARNSNRKNTDTFLNKELQQEKKIKTEKENYNQQEIELELSHIKIENNNKSGSQNNDEKIQQDANQANNNFQQAQQMNQEKSQEYQAQQINQSIQNTIFNNTLINQLESQNNLNNYDNEEQDQNQDENNIPQPEKYNSYLVNSYIPGRRLSVIHKKGHSSKYVNNKQFYHSVLKDLEAYNPKQVSKNESPLQSNRKIRNKSLYNTTSDNNRIQNNNRGSISFLNKMFLNVELNKLNNPKRVDIMQYITAENSLYRLEKG</sequence>
<reference evidence="3 4" key="1">
    <citation type="journal article" date="2015" name="Sci. Rep.">
        <title>Genome of the facultative scuticociliatosis pathogen Pseudocohnilembus persalinus provides insight into its virulence through horizontal gene transfer.</title>
        <authorList>
            <person name="Xiong J."/>
            <person name="Wang G."/>
            <person name="Cheng J."/>
            <person name="Tian M."/>
            <person name="Pan X."/>
            <person name="Warren A."/>
            <person name="Jiang C."/>
            <person name="Yuan D."/>
            <person name="Miao W."/>
        </authorList>
    </citation>
    <scope>NUCLEOTIDE SEQUENCE [LARGE SCALE GENOMIC DNA]</scope>
    <source>
        <strain evidence="3">36N120E</strain>
    </source>
</reference>
<dbReference type="EMBL" id="LDAU01000054">
    <property type="protein sequence ID" value="KRX09149.1"/>
    <property type="molecule type" value="Genomic_DNA"/>
</dbReference>
<evidence type="ECO:0000256" key="1">
    <source>
        <dbReference type="SAM" id="Coils"/>
    </source>
</evidence>
<dbReference type="InParanoid" id="A0A0V0R3T2"/>
<proteinExistence type="predicted"/>
<evidence type="ECO:0000256" key="2">
    <source>
        <dbReference type="SAM" id="MobiDB-lite"/>
    </source>
</evidence>
<accession>A0A0V0R3T2</accession>
<evidence type="ECO:0000313" key="3">
    <source>
        <dbReference type="EMBL" id="KRX09149.1"/>
    </source>
</evidence>
<dbReference type="AlphaFoldDB" id="A0A0V0R3T2"/>
<protein>
    <submittedName>
        <fullName evidence="3">Uncharacterized protein</fullName>
    </submittedName>
</protein>
<dbReference type="Proteomes" id="UP000054937">
    <property type="component" value="Unassembled WGS sequence"/>
</dbReference>
<feature type="coiled-coil region" evidence="1">
    <location>
        <begin position="429"/>
        <end position="506"/>
    </location>
</feature>